<dbReference type="SUPFAM" id="SSF101386">
    <property type="entry name" value="all-alpha NTP pyrophosphatases"/>
    <property type="match status" value="1"/>
</dbReference>
<dbReference type="InterPro" id="IPR038735">
    <property type="entry name" value="MSMEG_1276-like_NTP-PPase_dom"/>
</dbReference>
<protein>
    <recommendedName>
        <fullName evidence="3">Phosphoribosyl-ATP pyrophosphohydrolase</fullName>
    </recommendedName>
</protein>
<dbReference type="AlphaFoldDB" id="A0A4P8XGS1"/>
<dbReference type="Proteomes" id="UP000300879">
    <property type="component" value="Chromosome"/>
</dbReference>
<dbReference type="KEGG" id="palo:E6C60_0957"/>
<sequence length="109" mass="12571">MPVYNKLVRDLIPEIIHKSGKECRTRILDDEEYQKELNVKLKEESEEYFAASKSEEALEELADMLEVIRSLATVHGSSWEQLDALREQKAQARGGFKDKVYLIDVDDNA</sequence>
<dbReference type="EMBL" id="CP040396">
    <property type="protein sequence ID" value="QCT01676.1"/>
    <property type="molecule type" value="Genomic_DNA"/>
</dbReference>
<reference evidence="1 2" key="1">
    <citation type="submission" date="2019-05" db="EMBL/GenBank/DDBJ databases">
        <authorList>
            <person name="Chen C."/>
        </authorList>
    </citation>
    <scope>NUCLEOTIDE SEQUENCE [LARGE SCALE GENOMIC DNA]</scope>
    <source>
        <strain evidence="1 2">HB172198</strain>
    </source>
</reference>
<dbReference type="OrthoDB" id="9813491at2"/>
<dbReference type="RefSeq" id="WP_138224770.1">
    <property type="nucleotide sequence ID" value="NZ_CP040396.1"/>
</dbReference>
<organism evidence="1 2">
    <name type="scientific">Paenibacillus algicola</name>
    <dbReference type="NCBI Taxonomy" id="2565926"/>
    <lineage>
        <taxon>Bacteria</taxon>
        <taxon>Bacillati</taxon>
        <taxon>Bacillota</taxon>
        <taxon>Bacilli</taxon>
        <taxon>Bacillales</taxon>
        <taxon>Paenibacillaceae</taxon>
        <taxon>Paenibacillus</taxon>
    </lineage>
</organism>
<evidence type="ECO:0008006" key="3">
    <source>
        <dbReference type="Google" id="ProtNLM"/>
    </source>
</evidence>
<evidence type="ECO:0000313" key="1">
    <source>
        <dbReference type="EMBL" id="QCT01676.1"/>
    </source>
</evidence>
<keyword evidence="2" id="KW-1185">Reference proteome</keyword>
<proteinExistence type="predicted"/>
<dbReference type="CDD" id="cd11532">
    <property type="entry name" value="NTP-PPase_COG4997"/>
    <property type="match status" value="1"/>
</dbReference>
<accession>A0A4P8XGS1</accession>
<gene>
    <name evidence="1" type="ORF">E6C60_0957</name>
</gene>
<evidence type="ECO:0000313" key="2">
    <source>
        <dbReference type="Proteomes" id="UP000300879"/>
    </source>
</evidence>
<name>A0A4P8XGS1_9BACL</name>